<comment type="pathway">
    <text evidence="2">Nitrogen metabolism; (S)-allantoin degradation; (S)-ureidoglycolate from allantoate (aminidohydrolase route): step 1/1.</text>
</comment>
<feature type="region of interest" description="Disordered" evidence="3">
    <location>
        <begin position="1"/>
        <end position="42"/>
    </location>
</feature>
<dbReference type="InterPro" id="IPR005164">
    <property type="entry name" value="Allantoicase"/>
</dbReference>
<dbReference type="PIRSF" id="PIRSF016516">
    <property type="entry name" value="Allantoicase"/>
    <property type="match status" value="1"/>
</dbReference>
<dbReference type="EC" id="3.5.3.4" evidence="2"/>
<comment type="similarity">
    <text evidence="1 2">Belongs to the allantoicase family.</text>
</comment>
<proteinExistence type="inferred from homology"/>
<feature type="domain" description="Allantoicase" evidence="4">
    <location>
        <begin position="70"/>
        <end position="218"/>
    </location>
</feature>
<evidence type="ECO:0000313" key="6">
    <source>
        <dbReference type="Proteomes" id="UP000245711"/>
    </source>
</evidence>
<dbReference type="GO" id="GO:0006144">
    <property type="term" value="P:purine nucleobase metabolic process"/>
    <property type="evidence" value="ECO:0007669"/>
    <property type="project" value="UniProtKB-KW"/>
</dbReference>
<accession>A0A2S2BQF6</accession>
<organism evidence="5 6">
    <name type="scientific">Rhodococcus oxybenzonivorans</name>
    <dbReference type="NCBI Taxonomy" id="1990687"/>
    <lineage>
        <taxon>Bacteria</taxon>
        <taxon>Bacillati</taxon>
        <taxon>Actinomycetota</taxon>
        <taxon>Actinomycetes</taxon>
        <taxon>Mycobacteriales</taxon>
        <taxon>Nocardiaceae</taxon>
        <taxon>Rhodococcus</taxon>
    </lineage>
</organism>
<evidence type="ECO:0000256" key="2">
    <source>
        <dbReference type="HAMAP-Rule" id="MF_00813"/>
    </source>
</evidence>
<dbReference type="InterPro" id="IPR008979">
    <property type="entry name" value="Galactose-bd-like_sf"/>
</dbReference>
<feature type="compositionally biased region" description="Basic residues" evidence="3">
    <location>
        <begin position="1"/>
        <end position="13"/>
    </location>
</feature>
<evidence type="ECO:0000259" key="4">
    <source>
        <dbReference type="Pfam" id="PF03561"/>
    </source>
</evidence>
<evidence type="ECO:0000256" key="1">
    <source>
        <dbReference type="ARBA" id="ARBA00009242"/>
    </source>
</evidence>
<dbReference type="Gene3D" id="2.60.120.260">
    <property type="entry name" value="Galactose-binding domain-like"/>
    <property type="match status" value="2"/>
</dbReference>
<feature type="compositionally biased region" description="Low complexity" evidence="3">
    <location>
        <begin position="14"/>
        <end position="26"/>
    </location>
</feature>
<dbReference type="SUPFAM" id="SSF49785">
    <property type="entry name" value="Galactose-binding domain-like"/>
    <property type="match status" value="2"/>
</dbReference>
<evidence type="ECO:0000313" key="5">
    <source>
        <dbReference type="EMBL" id="AWK70860.1"/>
    </source>
</evidence>
<dbReference type="UniPathway" id="UPA00395">
    <property type="reaction ID" value="UER00654"/>
</dbReference>
<dbReference type="GO" id="GO:0004037">
    <property type="term" value="F:allantoicase activity"/>
    <property type="evidence" value="ECO:0007669"/>
    <property type="project" value="UniProtKB-UniRule"/>
</dbReference>
<dbReference type="OrthoDB" id="2078334at2"/>
<dbReference type="HAMAP" id="MF_00813">
    <property type="entry name" value="Allantoicase"/>
    <property type="match status" value="1"/>
</dbReference>
<dbReference type="NCBIfam" id="TIGR02961">
    <property type="entry name" value="allantoicase"/>
    <property type="match status" value="1"/>
</dbReference>
<dbReference type="GO" id="GO:0000256">
    <property type="term" value="P:allantoin catabolic process"/>
    <property type="evidence" value="ECO:0007669"/>
    <property type="project" value="UniProtKB-UniRule"/>
</dbReference>
<keyword evidence="2" id="KW-0378">Hydrolase</keyword>
<sequence>MHGRRPPQPRRPRGSPGYLSGRTRSATLRRHRRRPTLAPRPIRRYSIVTPNTPAPPSFRSLPDLAVRTLGGAVVWANDELFAERENLIRPTAAVYQPATFGHKGQIYDGWETRRRRIAGTDEAIVRLGVPGVIRGVVVDTAWFTGNYPPEISVEAAAIDGYPSADEVVGAQWTTIVGRSPVRGDTENPFPVDSERRWTHVKLTLYPDGGVARLRVHGEGRPDLHFLDAGPVDLAALENGARVTCCSNMFYGSPQNMLLPGSARVMGDGWETSRRRDDNNDWVEILLAAQGIVSLAELDTSYFLGNAPGEASIQGRDGDGDWVELLPRTRLQPDTRHRFVVDSDQPVTQARLDIFPDGGMARLRLWGSLTEAGRAGLRS</sequence>
<dbReference type="InterPro" id="IPR015908">
    <property type="entry name" value="Allantoicase_dom"/>
</dbReference>
<reference evidence="5 6" key="1">
    <citation type="submission" date="2017-05" db="EMBL/GenBank/DDBJ databases">
        <title>Isolation of Rhodococcus sp. S2-17 biodegrading of BP-3.</title>
        <authorList>
            <person name="Lee Y."/>
            <person name="Kim K.H."/>
            <person name="Chun B.H."/>
            <person name="Jung H.S."/>
            <person name="Jeon C.O."/>
        </authorList>
    </citation>
    <scope>NUCLEOTIDE SEQUENCE [LARGE SCALE GENOMIC DNA]</scope>
    <source>
        <strain evidence="5 6">S2-17</strain>
    </source>
</reference>
<protein>
    <recommendedName>
        <fullName evidence="2">Probable allantoicase</fullName>
        <ecNumber evidence="2">3.5.3.4</ecNumber>
    </recommendedName>
    <alternativeName>
        <fullName evidence="2">Allantoate amidinohydrolase</fullName>
    </alternativeName>
</protein>
<dbReference type="PANTHER" id="PTHR12045:SF3">
    <property type="entry name" value="INACTIVE ALLANTOICASE-RELATED"/>
    <property type="match status" value="1"/>
</dbReference>
<keyword evidence="6" id="KW-1185">Reference proteome</keyword>
<dbReference type="Proteomes" id="UP000245711">
    <property type="component" value="Chromosome"/>
</dbReference>
<feature type="domain" description="Allantoicase" evidence="4">
    <location>
        <begin position="239"/>
        <end position="367"/>
    </location>
</feature>
<dbReference type="AlphaFoldDB" id="A0A2S2BQF6"/>
<keyword evidence="2" id="KW-0659">Purine metabolism</keyword>
<name>A0A2S2BQF6_9NOCA</name>
<comment type="catalytic activity">
    <reaction evidence="2">
        <text>allantoate + H2O = (S)-ureidoglycolate + urea</text>
        <dbReference type="Rhea" id="RHEA:11016"/>
        <dbReference type="ChEBI" id="CHEBI:15377"/>
        <dbReference type="ChEBI" id="CHEBI:16199"/>
        <dbReference type="ChEBI" id="CHEBI:17536"/>
        <dbReference type="ChEBI" id="CHEBI:57296"/>
        <dbReference type="EC" id="3.5.3.4"/>
    </reaction>
</comment>
<dbReference type="KEGG" id="roz:CBI38_04025"/>
<gene>
    <name evidence="2" type="primary">alc</name>
    <name evidence="5" type="ORF">CBI38_04025</name>
</gene>
<dbReference type="EMBL" id="CP021354">
    <property type="protein sequence ID" value="AWK70860.1"/>
    <property type="molecule type" value="Genomic_DNA"/>
</dbReference>
<evidence type="ECO:0000256" key="3">
    <source>
        <dbReference type="SAM" id="MobiDB-lite"/>
    </source>
</evidence>
<dbReference type="Pfam" id="PF03561">
    <property type="entry name" value="Allantoicase"/>
    <property type="match status" value="2"/>
</dbReference>
<dbReference type="PANTHER" id="PTHR12045">
    <property type="entry name" value="ALLANTOICASE"/>
    <property type="match status" value="1"/>
</dbReference>